<sequence>MLTLAHFPIESEVQDKKVDTAARSSMRLLKVATKSSTRPDKVRDSWFLQRNEVSAMGIGGDKHEEVPGSPGRSTDFALQPTWTCTMTSRLLLELRDVHALSWSWKAQRPYCRGGSSLLVDGCKEGELLFYERWWIKAEYQCSPQLRTPQQ</sequence>
<evidence type="ECO:0000313" key="2">
    <source>
        <dbReference type="Proteomes" id="UP000292702"/>
    </source>
</evidence>
<name>A0A4R0R2G3_9APHY</name>
<reference evidence="1 2" key="1">
    <citation type="submission" date="2018-11" db="EMBL/GenBank/DDBJ databases">
        <title>Genome assembly of Steccherinum ochraceum LE-BIN_3174, the white-rot fungus of the Steccherinaceae family (The Residual Polyporoid clade, Polyporales, Basidiomycota).</title>
        <authorList>
            <person name="Fedorova T.V."/>
            <person name="Glazunova O.A."/>
            <person name="Landesman E.O."/>
            <person name="Moiseenko K.V."/>
            <person name="Psurtseva N.V."/>
            <person name="Savinova O.S."/>
            <person name="Shakhova N.V."/>
            <person name="Tyazhelova T.V."/>
            <person name="Vasina D.V."/>
        </authorList>
    </citation>
    <scope>NUCLEOTIDE SEQUENCE [LARGE SCALE GENOMIC DNA]</scope>
    <source>
        <strain evidence="1 2">LE-BIN_3174</strain>
    </source>
</reference>
<comment type="caution">
    <text evidence="1">The sequence shown here is derived from an EMBL/GenBank/DDBJ whole genome shotgun (WGS) entry which is preliminary data.</text>
</comment>
<dbReference type="AlphaFoldDB" id="A0A4R0R2G3"/>
<proteinExistence type="predicted"/>
<organism evidence="1 2">
    <name type="scientific">Steccherinum ochraceum</name>
    <dbReference type="NCBI Taxonomy" id="92696"/>
    <lineage>
        <taxon>Eukaryota</taxon>
        <taxon>Fungi</taxon>
        <taxon>Dikarya</taxon>
        <taxon>Basidiomycota</taxon>
        <taxon>Agaricomycotina</taxon>
        <taxon>Agaricomycetes</taxon>
        <taxon>Polyporales</taxon>
        <taxon>Steccherinaceae</taxon>
        <taxon>Steccherinum</taxon>
    </lineage>
</organism>
<dbReference type="Proteomes" id="UP000292702">
    <property type="component" value="Unassembled WGS sequence"/>
</dbReference>
<evidence type="ECO:0000313" key="1">
    <source>
        <dbReference type="EMBL" id="TCD61250.1"/>
    </source>
</evidence>
<keyword evidence="2" id="KW-1185">Reference proteome</keyword>
<dbReference type="EMBL" id="RWJN01000488">
    <property type="protein sequence ID" value="TCD61250.1"/>
    <property type="molecule type" value="Genomic_DNA"/>
</dbReference>
<gene>
    <name evidence="1" type="ORF">EIP91_008719</name>
</gene>
<accession>A0A4R0R2G3</accession>
<protein>
    <submittedName>
        <fullName evidence="1">Uncharacterized protein</fullName>
    </submittedName>
</protein>